<evidence type="ECO:0000256" key="1">
    <source>
        <dbReference type="SAM" id="SignalP"/>
    </source>
</evidence>
<name>A0A2U2XBF1_9FLAO</name>
<keyword evidence="1" id="KW-0732">Signal</keyword>
<dbReference type="RefSeq" id="WP_109359828.1">
    <property type="nucleotide sequence ID" value="NZ_QFRJ01000008.1"/>
</dbReference>
<organism evidence="2 3">
    <name type="scientific">Brumimicrobium oceani</name>
    <dbReference type="NCBI Taxonomy" id="2100725"/>
    <lineage>
        <taxon>Bacteria</taxon>
        <taxon>Pseudomonadati</taxon>
        <taxon>Bacteroidota</taxon>
        <taxon>Flavobacteriia</taxon>
        <taxon>Flavobacteriales</taxon>
        <taxon>Crocinitomicaceae</taxon>
        <taxon>Brumimicrobium</taxon>
    </lineage>
</organism>
<dbReference type="OrthoDB" id="9807496at2"/>
<proteinExistence type="predicted"/>
<protein>
    <submittedName>
        <fullName evidence="2">Uncharacterized protein</fullName>
    </submittedName>
</protein>
<evidence type="ECO:0000313" key="3">
    <source>
        <dbReference type="Proteomes" id="UP000245370"/>
    </source>
</evidence>
<reference evidence="2 3" key="1">
    <citation type="submission" date="2018-05" db="EMBL/GenBank/DDBJ databases">
        <title>Brumimicrobium oceani sp. nov., isolated from coastal sediment.</title>
        <authorList>
            <person name="Kou Y."/>
        </authorList>
    </citation>
    <scope>NUCLEOTIDE SEQUENCE [LARGE SCALE GENOMIC DNA]</scope>
    <source>
        <strain evidence="2 3">C305</strain>
    </source>
</reference>
<keyword evidence="3" id="KW-1185">Reference proteome</keyword>
<reference evidence="2 3" key="2">
    <citation type="submission" date="2018-05" db="EMBL/GenBank/DDBJ databases">
        <authorList>
            <person name="Lanie J.A."/>
            <person name="Ng W.-L."/>
            <person name="Kazmierczak K.M."/>
            <person name="Andrzejewski T.M."/>
            <person name="Davidsen T.M."/>
            <person name="Wayne K.J."/>
            <person name="Tettelin H."/>
            <person name="Glass J.I."/>
            <person name="Rusch D."/>
            <person name="Podicherti R."/>
            <person name="Tsui H.-C.T."/>
            <person name="Winkler M.E."/>
        </authorList>
    </citation>
    <scope>NUCLEOTIDE SEQUENCE [LARGE SCALE GENOMIC DNA]</scope>
    <source>
        <strain evidence="2 3">C305</strain>
    </source>
</reference>
<dbReference type="EMBL" id="QFRJ01000008">
    <property type="protein sequence ID" value="PWH85126.1"/>
    <property type="molecule type" value="Genomic_DNA"/>
</dbReference>
<accession>A0A2U2XBF1</accession>
<sequence length="332" mass="37016">MKKSILILGTFLVFISHFINAQQSMDTLNGNSVSALINDRGRLFNNPNIGAAGYEVPTGSGNHLIFSGGFWFGGTNQNVDLKLAAIGYSGYDFYSGPYSSTNSYSDINYSNTYLSAIWSVKKSDILYHISNYNQQGYIAPNGILNWPGNGDPSIGVAEQLAPYIDQNNNGIYEPHLGEYPCIKGDEASYQIMHEDLTNGQSGGEKIGAEIHIMVYQYQSLNFIDSTTFMEVKVFNRGQNSFNDFKASIYMDLDVGFSEDDYIGTAPTKNLVYAYNADNFDEGGYGAIGYGTNPPSVGIVSLNKDFEYMVYSKINHIIIIRLLEFYEWEKSRW</sequence>
<dbReference type="Proteomes" id="UP000245370">
    <property type="component" value="Unassembled WGS sequence"/>
</dbReference>
<evidence type="ECO:0000313" key="2">
    <source>
        <dbReference type="EMBL" id="PWH85126.1"/>
    </source>
</evidence>
<feature type="signal peptide" evidence="1">
    <location>
        <begin position="1"/>
        <end position="21"/>
    </location>
</feature>
<dbReference type="AlphaFoldDB" id="A0A2U2XBF1"/>
<feature type="chain" id="PRO_5015631335" evidence="1">
    <location>
        <begin position="22"/>
        <end position="332"/>
    </location>
</feature>
<gene>
    <name evidence="2" type="ORF">DIT68_10850</name>
</gene>
<comment type="caution">
    <text evidence="2">The sequence shown here is derived from an EMBL/GenBank/DDBJ whole genome shotgun (WGS) entry which is preliminary data.</text>
</comment>